<evidence type="ECO:0000256" key="1">
    <source>
        <dbReference type="SAM" id="Phobius"/>
    </source>
</evidence>
<keyword evidence="1" id="KW-0812">Transmembrane</keyword>
<organism evidence="2 3">
    <name type="scientific">Tropilaelaps mercedesae</name>
    <dbReference type="NCBI Taxonomy" id="418985"/>
    <lineage>
        <taxon>Eukaryota</taxon>
        <taxon>Metazoa</taxon>
        <taxon>Ecdysozoa</taxon>
        <taxon>Arthropoda</taxon>
        <taxon>Chelicerata</taxon>
        <taxon>Arachnida</taxon>
        <taxon>Acari</taxon>
        <taxon>Parasitiformes</taxon>
        <taxon>Mesostigmata</taxon>
        <taxon>Gamasina</taxon>
        <taxon>Dermanyssoidea</taxon>
        <taxon>Laelapidae</taxon>
        <taxon>Tropilaelaps</taxon>
    </lineage>
</organism>
<dbReference type="AlphaFoldDB" id="A0A1V9XKW8"/>
<keyword evidence="3" id="KW-1185">Reference proteome</keyword>
<feature type="transmembrane region" description="Helical" evidence="1">
    <location>
        <begin position="33"/>
        <end position="54"/>
    </location>
</feature>
<dbReference type="EMBL" id="MNPL01008555">
    <property type="protein sequence ID" value="OQR74175.1"/>
    <property type="molecule type" value="Genomic_DNA"/>
</dbReference>
<keyword evidence="1" id="KW-1133">Transmembrane helix</keyword>
<evidence type="ECO:0000313" key="3">
    <source>
        <dbReference type="Proteomes" id="UP000192247"/>
    </source>
</evidence>
<protein>
    <submittedName>
        <fullName evidence="2">Uncharacterized protein</fullName>
    </submittedName>
</protein>
<accession>A0A1V9XKW8</accession>
<keyword evidence="1" id="KW-0472">Membrane</keyword>
<comment type="caution">
    <text evidence="2">The sequence shown here is derived from an EMBL/GenBank/DDBJ whole genome shotgun (WGS) entry which is preliminary data.</text>
</comment>
<evidence type="ECO:0000313" key="2">
    <source>
        <dbReference type="EMBL" id="OQR74175.1"/>
    </source>
</evidence>
<gene>
    <name evidence="2" type="ORF">BIW11_09251</name>
</gene>
<dbReference type="InParanoid" id="A0A1V9XKW8"/>
<proteinExistence type="predicted"/>
<reference evidence="2 3" key="1">
    <citation type="journal article" date="2017" name="Gigascience">
        <title>Draft genome of the honey bee ectoparasitic mite, Tropilaelaps mercedesae, is shaped by the parasitic life history.</title>
        <authorList>
            <person name="Dong X."/>
            <person name="Armstrong S.D."/>
            <person name="Xia D."/>
            <person name="Makepeace B.L."/>
            <person name="Darby A.C."/>
            <person name="Kadowaki T."/>
        </authorList>
    </citation>
    <scope>NUCLEOTIDE SEQUENCE [LARGE SCALE GENOMIC DNA]</scope>
    <source>
        <strain evidence="2">Wuxi-XJTLU</strain>
    </source>
</reference>
<dbReference type="Proteomes" id="UP000192247">
    <property type="component" value="Unassembled WGS sequence"/>
</dbReference>
<sequence length="129" mass="14662">MLLLWHGHLVITAASHIAPGDIQPNTSAMRCSWAIRLLRTTTLVMFLLLCLVLVEMRGGRGARRGARGSIGAMGGHYPRVRVSKERAAITTSFFLAKKRIRNPMGELTSKEEEYIVERPIRKIFYTRRR</sequence>
<name>A0A1V9XKW8_9ACAR</name>